<keyword evidence="3" id="KW-1185">Reference proteome</keyword>
<protein>
    <submittedName>
        <fullName evidence="2">Uncharacterized protein</fullName>
    </submittedName>
</protein>
<organism evidence="2 3">
    <name type="scientific">Cuscuta australis</name>
    <dbReference type="NCBI Taxonomy" id="267555"/>
    <lineage>
        <taxon>Eukaryota</taxon>
        <taxon>Viridiplantae</taxon>
        <taxon>Streptophyta</taxon>
        <taxon>Embryophyta</taxon>
        <taxon>Tracheophyta</taxon>
        <taxon>Spermatophyta</taxon>
        <taxon>Magnoliopsida</taxon>
        <taxon>eudicotyledons</taxon>
        <taxon>Gunneridae</taxon>
        <taxon>Pentapetalae</taxon>
        <taxon>asterids</taxon>
        <taxon>lamiids</taxon>
        <taxon>Solanales</taxon>
        <taxon>Convolvulaceae</taxon>
        <taxon>Cuscuteae</taxon>
        <taxon>Cuscuta</taxon>
        <taxon>Cuscuta subgen. Grammica</taxon>
        <taxon>Cuscuta sect. Cleistogrammica</taxon>
    </lineage>
</organism>
<evidence type="ECO:0000313" key="3">
    <source>
        <dbReference type="Proteomes" id="UP000249390"/>
    </source>
</evidence>
<name>A0A328DPC5_9ASTE</name>
<reference evidence="2 3" key="1">
    <citation type="submission" date="2018-06" db="EMBL/GenBank/DDBJ databases">
        <title>The Genome of Cuscuta australis (Dodder) Provides Insight into the Evolution of Plant Parasitism.</title>
        <authorList>
            <person name="Liu H."/>
        </authorList>
    </citation>
    <scope>NUCLEOTIDE SEQUENCE [LARGE SCALE GENOMIC DNA]</scope>
    <source>
        <strain evidence="3">cv. Yunnan</strain>
        <tissue evidence="2">Vines</tissue>
    </source>
</reference>
<comment type="caution">
    <text evidence="2">The sequence shown here is derived from an EMBL/GenBank/DDBJ whole genome shotgun (WGS) entry which is preliminary data.</text>
</comment>
<dbReference type="EMBL" id="NQVE01000122">
    <property type="protein sequence ID" value="RAL46518.1"/>
    <property type="molecule type" value="Genomic_DNA"/>
</dbReference>
<feature type="compositionally biased region" description="Basic and acidic residues" evidence="1">
    <location>
        <begin position="78"/>
        <end position="89"/>
    </location>
</feature>
<dbReference type="Proteomes" id="UP000249390">
    <property type="component" value="Unassembled WGS sequence"/>
</dbReference>
<evidence type="ECO:0000313" key="2">
    <source>
        <dbReference type="EMBL" id="RAL46518.1"/>
    </source>
</evidence>
<gene>
    <name evidence="2" type="ORF">DM860_004797</name>
</gene>
<feature type="region of interest" description="Disordered" evidence="1">
    <location>
        <begin position="78"/>
        <end position="105"/>
    </location>
</feature>
<feature type="compositionally biased region" description="Low complexity" evidence="1">
    <location>
        <begin position="90"/>
        <end position="103"/>
    </location>
</feature>
<proteinExistence type="predicted"/>
<dbReference type="AlphaFoldDB" id="A0A328DPC5"/>
<sequence>MHSRFCFELQSLTAGDINSAFLCQIPAIELLHSHRRGHYGGVCWNGIGIGHCLVYLQIQVASETGISVSAGVVLRCAGDSDRRDERRDQGGVSKASSSLSSRCGGEGIVGQRVYGNPYGVFHSVGSRETRRLRSAALP</sequence>
<evidence type="ECO:0000256" key="1">
    <source>
        <dbReference type="SAM" id="MobiDB-lite"/>
    </source>
</evidence>
<accession>A0A328DPC5</accession>